<proteinExistence type="evidence at transcript level"/>
<keyword evidence="7 14" id="KW-0999">Mitochondrion inner membrane</keyword>
<dbReference type="AlphaFoldDB" id="C1BVI1"/>
<keyword evidence="6 14" id="KW-0812">Transmembrane</keyword>
<dbReference type="Pfam" id="PF06212">
    <property type="entry name" value="GRIM-19"/>
    <property type="match status" value="1"/>
</dbReference>
<dbReference type="OrthoDB" id="3308at2759"/>
<evidence type="ECO:0000256" key="8">
    <source>
        <dbReference type="ARBA" id="ARBA00022982"/>
    </source>
</evidence>
<comment type="subunit">
    <text evidence="13">Complex I is composed of 45 different subunits. Interacts with CARD15, but not with CARD4. Interacts with STAT3, but not with STAT1, STAT2 and STAT5A. Interacts with OLFM4.</text>
</comment>
<gene>
    <name evidence="15" type="primary">NDUAD</name>
</gene>
<sequence length="150" mass="17645">MSSSKFKQDLPPKGGYAPVAFKRIPARQLVNAPLLFGGQVALFLIAWPMYAKARRRFEDHKIETKSAQFALQPMLLAERDRTFLKELRVNRDWEEEVMKDVPGWEVGTWFGEQVYKTSNKWMDPLWDEYVAYCRPIAQNKERTRKYRVSG</sequence>
<keyword evidence="4 14" id="KW-0813">Transport</keyword>
<comment type="function">
    <text evidence="14">Complex I functions in the transfer of electrons from NADH to the respiratory chain. Accessory subunit of the mitochondrial membrane respiratory chain NADH dehydrogenase (Complex I), that is believed not to be involved in catalysis.</text>
</comment>
<evidence type="ECO:0000256" key="13">
    <source>
        <dbReference type="ARBA" id="ARBA00046797"/>
    </source>
</evidence>
<name>C1BVI1_LEPSM</name>
<evidence type="ECO:0000256" key="4">
    <source>
        <dbReference type="ARBA" id="ARBA00022448"/>
    </source>
</evidence>
<feature type="transmembrane region" description="Helical" evidence="14">
    <location>
        <begin position="32"/>
        <end position="51"/>
    </location>
</feature>
<evidence type="ECO:0000256" key="7">
    <source>
        <dbReference type="ARBA" id="ARBA00022792"/>
    </source>
</evidence>
<comment type="subcellular location">
    <subcellularLocation>
        <location evidence="1 14">Mitochondrion inner membrane</location>
        <topology evidence="1 14">Single-pass membrane protein</topology>
        <orientation evidence="1 14">Matrix side</orientation>
    </subcellularLocation>
</comment>
<dbReference type="GO" id="GO:0005743">
    <property type="term" value="C:mitochondrial inner membrane"/>
    <property type="evidence" value="ECO:0007669"/>
    <property type="project" value="UniProtKB-SubCell"/>
</dbReference>
<dbReference type="GO" id="GO:0045271">
    <property type="term" value="C:respiratory chain complex I"/>
    <property type="evidence" value="ECO:0007669"/>
    <property type="project" value="UniProtKB-UniRule"/>
</dbReference>
<evidence type="ECO:0000256" key="5">
    <source>
        <dbReference type="ARBA" id="ARBA00022660"/>
    </source>
</evidence>
<evidence type="ECO:0000256" key="10">
    <source>
        <dbReference type="ARBA" id="ARBA00023128"/>
    </source>
</evidence>
<keyword evidence="11 14" id="KW-0472">Membrane</keyword>
<keyword evidence="8 14" id="KW-0249">Electron transport</keyword>
<organism evidence="15">
    <name type="scientific">Lepeophtheirus salmonis</name>
    <name type="common">Salmon louse</name>
    <name type="synonym">Caligus salmonis</name>
    <dbReference type="NCBI Taxonomy" id="72036"/>
    <lineage>
        <taxon>Eukaryota</taxon>
        <taxon>Metazoa</taxon>
        <taxon>Ecdysozoa</taxon>
        <taxon>Arthropoda</taxon>
        <taxon>Crustacea</taxon>
        <taxon>Multicrustacea</taxon>
        <taxon>Hexanauplia</taxon>
        <taxon>Copepoda</taxon>
        <taxon>Siphonostomatoida</taxon>
        <taxon>Caligidae</taxon>
        <taxon>Lepeophtheirus</taxon>
    </lineage>
</organism>
<dbReference type="InterPro" id="IPR009346">
    <property type="entry name" value="GRIM-19"/>
</dbReference>
<keyword evidence="10 14" id="KW-0496">Mitochondrion</keyword>
<keyword evidence="5 14" id="KW-0679">Respiratory chain</keyword>
<evidence type="ECO:0000256" key="12">
    <source>
        <dbReference type="ARBA" id="ARBA00045908"/>
    </source>
</evidence>
<comment type="similarity">
    <text evidence="2 14">Belongs to the complex I NDUFA13 subunit family.</text>
</comment>
<evidence type="ECO:0000256" key="3">
    <source>
        <dbReference type="ARBA" id="ARBA00018192"/>
    </source>
</evidence>
<evidence type="ECO:0000256" key="1">
    <source>
        <dbReference type="ARBA" id="ARBA00004298"/>
    </source>
</evidence>
<evidence type="ECO:0000313" key="15">
    <source>
        <dbReference type="EMBL" id="ACO13034.1"/>
    </source>
</evidence>
<reference evidence="15" key="1">
    <citation type="submission" date="2009-06" db="EMBL/GenBank/DDBJ databases">
        <title>Lepeophtheirus salmonis ESTs and full-length cDNAs.</title>
        <authorList>
            <person name="Yasuike M."/>
            <person name="von Schalburg K."/>
            <person name="Cooper G."/>
            <person name="Leong J."/>
            <person name="Jones S.R.M."/>
            <person name="Koop B.F."/>
        </authorList>
    </citation>
    <scope>NUCLEOTIDE SEQUENCE</scope>
    <source>
        <strain evidence="15">Pacific form</strain>
        <tissue evidence="15">Whole</tissue>
    </source>
</reference>
<protein>
    <recommendedName>
        <fullName evidence="3 14">NADH dehydrogenase [ubiquinone] 1 alpha subcomplex subunit 13</fullName>
    </recommendedName>
</protein>
<evidence type="ECO:0000256" key="11">
    <source>
        <dbReference type="ARBA" id="ARBA00023136"/>
    </source>
</evidence>
<dbReference type="PANTHER" id="PTHR12966:SF0">
    <property type="entry name" value="NADH DEHYDROGENASE [UBIQUINONE] 1 ALPHA SUBCOMPLEX SUBUNIT 13"/>
    <property type="match status" value="1"/>
</dbReference>
<keyword evidence="9 14" id="KW-1133">Transmembrane helix</keyword>
<comment type="function">
    <text evidence="12">Accessory subunit of the mitochondrial membrane respiratory chain NADH dehydrogenase (Complex I), that is believed not to be involved in catalysis. Complex I functions in the transfer of electrons from NADH to the respiratory chain. The immediate electron acceptor for the enzyme is believed to be ubiquinone. Involved in the interferon/all-trans-retinoic acid (IFN/RA) induced cell death. This apoptotic activity is inhibited by interaction with viral IRF1. Prevents the transactivation of STAT3 target genes. May play a role in CARD15-mediated innate mucosal responses and serve to regulate intestinal epithelial cell responses to microbes.</text>
</comment>
<evidence type="ECO:0000256" key="9">
    <source>
        <dbReference type="ARBA" id="ARBA00022989"/>
    </source>
</evidence>
<dbReference type="EMBL" id="BT078610">
    <property type="protein sequence ID" value="ACO13034.1"/>
    <property type="molecule type" value="mRNA"/>
</dbReference>
<evidence type="ECO:0000256" key="14">
    <source>
        <dbReference type="RuleBase" id="RU368034"/>
    </source>
</evidence>
<evidence type="ECO:0000256" key="2">
    <source>
        <dbReference type="ARBA" id="ARBA00007312"/>
    </source>
</evidence>
<dbReference type="PANTHER" id="PTHR12966">
    <property type="entry name" value="NADH DEHYDROGENASE UBIQUINONE 1 ALPHA SUBCOMPLEX SUBUNIT 13"/>
    <property type="match status" value="1"/>
</dbReference>
<accession>C1BVI1</accession>
<evidence type="ECO:0000256" key="6">
    <source>
        <dbReference type="ARBA" id="ARBA00022692"/>
    </source>
</evidence>